<name>A0A0D6ETL6_SPOSA</name>
<dbReference type="NCBIfam" id="TIGR01493">
    <property type="entry name" value="HAD-SF-IA-v2"/>
    <property type="match status" value="1"/>
</dbReference>
<evidence type="ECO:0000256" key="1">
    <source>
        <dbReference type="ARBA" id="ARBA00022801"/>
    </source>
</evidence>
<gene>
    <name evidence="2" type="primary">SPOSA6832_04822</name>
</gene>
<keyword evidence="1" id="KW-0378">Hydrolase</keyword>
<proteinExistence type="predicted"/>
<dbReference type="InterPro" id="IPR051540">
    <property type="entry name" value="S-2-haloacid_dehalogenase"/>
</dbReference>
<dbReference type="EMBL" id="CENE01000041">
    <property type="protein sequence ID" value="CEQ42930.1"/>
    <property type="molecule type" value="Genomic_DNA"/>
</dbReference>
<evidence type="ECO:0000313" key="3">
    <source>
        <dbReference type="Proteomes" id="UP000243876"/>
    </source>
</evidence>
<dbReference type="PANTHER" id="PTHR43316">
    <property type="entry name" value="HYDROLASE, HALOACID DELAHOGENASE-RELATED"/>
    <property type="match status" value="1"/>
</dbReference>
<organism evidence="2 3">
    <name type="scientific">Sporidiobolus salmonicolor</name>
    <name type="common">Yeast-like fungus</name>
    <name type="synonym">Sporobolomyces salmonicolor</name>
    <dbReference type="NCBI Taxonomy" id="5005"/>
    <lineage>
        <taxon>Eukaryota</taxon>
        <taxon>Fungi</taxon>
        <taxon>Dikarya</taxon>
        <taxon>Basidiomycota</taxon>
        <taxon>Pucciniomycotina</taxon>
        <taxon>Microbotryomycetes</taxon>
        <taxon>Sporidiobolales</taxon>
        <taxon>Sporidiobolaceae</taxon>
        <taxon>Sporobolomyces</taxon>
    </lineage>
</organism>
<dbReference type="InterPro" id="IPR036412">
    <property type="entry name" value="HAD-like_sf"/>
</dbReference>
<dbReference type="SUPFAM" id="SSF56784">
    <property type="entry name" value="HAD-like"/>
    <property type="match status" value="1"/>
</dbReference>
<dbReference type="OrthoDB" id="2363873at2759"/>
<dbReference type="GO" id="GO:0016791">
    <property type="term" value="F:phosphatase activity"/>
    <property type="evidence" value="ECO:0007669"/>
    <property type="project" value="UniProtKB-ARBA"/>
</dbReference>
<dbReference type="Gene3D" id="1.10.150.240">
    <property type="entry name" value="Putative phosphatase, domain 2"/>
    <property type="match status" value="1"/>
</dbReference>
<dbReference type="Proteomes" id="UP000243876">
    <property type="component" value="Unassembled WGS sequence"/>
</dbReference>
<feature type="non-terminal residue" evidence="2">
    <location>
        <position position="1"/>
    </location>
</feature>
<dbReference type="AlphaFoldDB" id="A0A0D6ETL6"/>
<dbReference type="PANTHER" id="PTHR43316:SF3">
    <property type="entry name" value="HALOACID DEHALOGENASE, TYPE II (AFU_ORTHOLOGUE AFUA_2G07750)-RELATED"/>
    <property type="match status" value="1"/>
</dbReference>
<dbReference type="InterPro" id="IPR023214">
    <property type="entry name" value="HAD_sf"/>
</dbReference>
<dbReference type="Pfam" id="PF00702">
    <property type="entry name" value="Hydrolase"/>
    <property type="match status" value="1"/>
</dbReference>
<dbReference type="Gene3D" id="3.40.50.1000">
    <property type="entry name" value="HAD superfamily/HAD-like"/>
    <property type="match status" value="1"/>
</dbReference>
<dbReference type="InterPro" id="IPR006439">
    <property type="entry name" value="HAD-SF_hydro_IA"/>
</dbReference>
<evidence type="ECO:0000313" key="2">
    <source>
        <dbReference type="EMBL" id="CEQ42930.1"/>
    </source>
</evidence>
<protein>
    <submittedName>
        <fullName evidence="2">SPOSA6832_04822-mRNA-1:cds</fullName>
    </submittedName>
</protein>
<keyword evidence="3" id="KW-1185">Reference proteome</keyword>
<sequence>MSTPASPLNGVKVILFDTFGTLVDWETSISRALKAKAKRNAQARAQSGAGVGGPVVEGIDWLSFTREWRAGYMRRTKEIAHGAPGPGNIDDLHLEVRLASPFPLLNAKSNSTRSFCFTEQILNDLLENSSQYSAAEKLWAHEADRKKLCQLWHKLEAWPDVQPGLGAIRKLDPPMLLATLSNGTLRLLIDLARHNSLVFDAHFSGDLLGAFKPNPKMYLGASSLLGFDEDAIRRGEVAMCASHIYDLRAAGQLGLKTIYVPRKTEDRNVEGGGAAVKTKEEGGEVDVVVKGLEGLLPYLR</sequence>
<dbReference type="InterPro" id="IPR023198">
    <property type="entry name" value="PGP-like_dom2"/>
</dbReference>
<reference evidence="3" key="1">
    <citation type="submission" date="2015-02" db="EMBL/GenBank/DDBJ databases">
        <authorList>
            <person name="Gon?alves P."/>
        </authorList>
    </citation>
    <scope>NUCLEOTIDE SEQUENCE [LARGE SCALE GENOMIC DNA]</scope>
</reference>
<dbReference type="Gene3D" id="1.10.150.750">
    <property type="match status" value="1"/>
</dbReference>
<accession>A0A0D6ETL6</accession>